<dbReference type="PROSITE" id="PS00678">
    <property type="entry name" value="WD_REPEATS_1"/>
    <property type="match status" value="3"/>
</dbReference>
<evidence type="ECO:0000256" key="5">
    <source>
        <dbReference type="PROSITE-ProRule" id="PRU00221"/>
    </source>
</evidence>
<dbReference type="InterPro" id="IPR015943">
    <property type="entry name" value="WD40/YVTN_repeat-like_dom_sf"/>
</dbReference>
<dbReference type="SUPFAM" id="SSF50978">
    <property type="entry name" value="WD40 repeat-like"/>
    <property type="match status" value="1"/>
</dbReference>
<gene>
    <name evidence="8" type="ORF">PBRASI_LOCUS5383</name>
</gene>
<dbReference type="Pfam" id="PF00400">
    <property type="entry name" value="WD40"/>
    <property type="match status" value="7"/>
</dbReference>
<dbReference type="PROSITE" id="PS50897">
    <property type="entry name" value="CTLH"/>
    <property type="match status" value="1"/>
</dbReference>
<organism evidence="8 9">
    <name type="scientific">Paraglomus brasilianum</name>
    <dbReference type="NCBI Taxonomy" id="144538"/>
    <lineage>
        <taxon>Eukaryota</taxon>
        <taxon>Fungi</taxon>
        <taxon>Fungi incertae sedis</taxon>
        <taxon>Mucoromycota</taxon>
        <taxon>Glomeromycotina</taxon>
        <taxon>Glomeromycetes</taxon>
        <taxon>Paraglomerales</taxon>
        <taxon>Paraglomeraceae</taxon>
        <taxon>Paraglomus</taxon>
    </lineage>
</organism>
<dbReference type="Proteomes" id="UP000789739">
    <property type="component" value="Unassembled WGS sequence"/>
</dbReference>
<dbReference type="InterPro" id="IPR019775">
    <property type="entry name" value="WD40_repeat_CS"/>
</dbReference>
<sequence length="615" mass="69810">MSEFLHYKGRDIDRVSAFLMRSAESRGEDAVNENQSDKNRETDHSDKDTYNHIMNAKEVIDPVAIRKKSLTDLAVANHHVGAHLKCIRPTDDIFNPEDPKIREDIIRMIIQYLSDEGYTAARTIIYDEANVKWHEREERVVEAKRLKKAILDGDWTEVDKLCAKPLLKNHKSFLYAVYKQQYLEYIEHQEMQKAFTFLNKRLKPLEHLQTTPNEFKDLCYLLTVNAVHDAPSFKNWEGIGPAREKLVEQFQNMLNFENADKDGSIYVPPNRLLTLLRQAVAYQIEFSRYHPRVAPRVNTLLQDYTSLIIPNAVRATLIGHKGNVKCVEFVGEAGREIVSGSSDNTIRVWDTETSKQLAVFEGHESRIWDVSSNKNGTIISSASGDSTIKLWDMKAIKNACLSSIPGHSGDVYSVRFHPGDNHIVSGGYDKIVRLFDINTGQLVKMFNGHQLAVSKTIFNPLGNLIVSGSKDNTIKFWDIVSGLCIRTISSHLGEVTSVEMNTNGTILLSSSKDNSNRLWDVRMVRPIRRLKGHQNTSKNFIRAGFASDSLIVGGSEDGIVYIWDQDTGEVLQKLKGHSGMVYNAAWNNKQSLFVSCSDDKTLKTWWYDENVSLEL</sequence>
<comment type="subcellular location">
    <subcellularLocation>
        <location evidence="1">Nucleus speckle</location>
    </subcellularLocation>
</comment>
<dbReference type="OrthoDB" id="674604at2759"/>
<feature type="repeat" description="WD" evidence="5">
    <location>
        <begin position="488"/>
        <end position="529"/>
    </location>
</feature>
<dbReference type="SMART" id="SM00668">
    <property type="entry name" value="CTLH"/>
    <property type="match status" value="1"/>
</dbReference>
<feature type="repeat" description="WD" evidence="5">
    <location>
        <begin position="574"/>
        <end position="605"/>
    </location>
</feature>
<keyword evidence="3" id="KW-0677">Repeat</keyword>
<dbReference type="InterPro" id="IPR006595">
    <property type="entry name" value="CTLH_C"/>
</dbReference>
<dbReference type="PRINTS" id="PR00320">
    <property type="entry name" value="GPROTEINBRPT"/>
</dbReference>
<protein>
    <recommendedName>
        <fullName evidence="4">WD40 repeat-containing protein SMU1</fullName>
    </recommendedName>
</protein>
<comment type="caution">
    <text evidence="8">The sequence shown here is derived from an EMBL/GenBank/DDBJ whole genome shotgun (WGS) entry which is preliminary data.</text>
</comment>
<dbReference type="PROSITE" id="PS50294">
    <property type="entry name" value="WD_REPEATS_REGION"/>
    <property type="match status" value="6"/>
</dbReference>
<accession>A0A9N9B974</accession>
<dbReference type="CDD" id="cd00200">
    <property type="entry name" value="WD40"/>
    <property type="match status" value="1"/>
</dbReference>
<evidence type="ECO:0000256" key="3">
    <source>
        <dbReference type="ARBA" id="ARBA00022737"/>
    </source>
</evidence>
<evidence type="ECO:0000259" key="7">
    <source>
        <dbReference type="PROSITE" id="PS50897"/>
    </source>
</evidence>
<dbReference type="Pfam" id="PF21889">
    <property type="entry name" value="TPR1-like_2nd"/>
    <property type="match status" value="1"/>
</dbReference>
<dbReference type="InterPro" id="IPR001680">
    <property type="entry name" value="WD40_rpt"/>
</dbReference>
<dbReference type="InterPro" id="IPR054080">
    <property type="entry name" value="TPR1-like_2nd"/>
</dbReference>
<dbReference type="GO" id="GO:0016607">
    <property type="term" value="C:nuclear speck"/>
    <property type="evidence" value="ECO:0007669"/>
    <property type="project" value="UniProtKB-SubCell"/>
</dbReference>
<feature type="repeat" description="WD" evidence="5">
    <location>
        <begin position="360"/>
        <end position="394"/>
    </location>
</feature>
<reference evidence="8" key="1">
    <citation type="submission" date="2021-06" db="EMBL/GenBank/DDBJ databases">
        <authorList>
            <person name="Kallberg Y."/>
            <person name="Tangrot J."/>
            <person name="Rosling A."/>
        </authorList>
    </citation>
    <scope>NUCLEOTIDE SEQUENCE</scope>
    <source>
        <strain evidence="8">BR232B</strain>
    </source>
</reference>
<evidence type="ECO:0000256" key="1">
    <source>
        <dbReference type="ARBA" id="ARBA00004324"/>
    </source>
</evidence>
<dbReference type="PANTHER" id="PTHR22848">
    <property type="entry name" value="WD40 REPEAT PROTEIN"/>
    <property type="match status" value="1"/>
</dbReference>
<evidence type="ECO:0000313" key="8">
    <source>
        <dbReference type="EMBL" id="CAG8556858.1"/>
    </source>
</evidence>
<feature type="repeat" description="WD" evidence="5">
    <location>
        <begin position="404"/>
        <end position="445"/>
    </location>
</feature>
<feature type="region of interest" description="Disordered" evidence="6">
    <location>
        <begin position="24"/>
        <end position="49"/>
    </location>
</feature>
<evidence type="ECO:0000256" key="4">
    <source>
        <dbReference type="ARBA" id="ARBA00026184"/>
    </source>
</evidence>
<dbReference type="EMBL" id="CAJVPI010000623">
    <property type="protein sequence ID" value="CAG8556858.1"/>
    <property type="molecule type" value="Genomic_DNA"/>
</dbReference>
<feature type="repeat" description="WD" evidence="5">
    <location>
        <begin position="446"/>
        <end position="487"/>
    </location>
</feature>
<name>A0A9N9B974_9GLOM</name>
<feature type="repeat" description="WD" evidence="5">
    <location>
        <begin position="317"/>
        <end position="359"/>
    </location>
</feature>
<dbReference type="InterPro" id="IPR020472">
    <property type="entry name" value="WD40_PAC1"/>
</dbReference>
<feature type="domain" description="CTLH" evidence="7">
    <location>
        <begin position="139"/>
        <end position="193"/>
    </location>
</feature>
<evidence type="ECO:0000256" key="6">
    <source>
        <dbReference type="SAM" id="MobiDB-lite"/>
    </source>
</evidence>
<keyword evidence="2 5" id="KW-0853">WD repeat</keyword>
<dbReference type="SMART" id="SM00320">
    <property type="entry name" value="WD40"/>
    <property type="match status" value="7"/>
</dbReference>
<dbReference type="GO" id="GO:0000398">
    <property type="term" value="P:mRNA splicing, via spliceosome"/>
    <property type="evidence" value="ECO:0007669"/>
    <property type="project" value="InterPro"/>
</dbReference>
<proteinExistence type="predicted"/>
<evidence type="ECO:0000313" key="9">
    <source>
        <dbReference type="Proteomes" id="UP000789739"/>
    </source>
</evidence>
<dbReference type="PROSITE" id="PS50082">
    <property type="entry name" value="WD_REPEATS_2"/>
    <property type="match status" value="7"/>
</dbReference>
<evidence type="ECO:0000256" key="2">
    <source>
        <dbReference type="ARBA" id="ARBA00022574"/>
    </source>
</evidence>
<feature type="repeat" description="WD" evidence="5">
    <location>
        <begin position="547"/>
        <end position="573"/>
    </location>
</feature>
<dbReference type="InterPro" id="IPR045184">
    <property type="entry name" value="SMU1"/>
</dbReference>
<dbReference type="InterPro" id="IPR036322">
    <property type="entry name" value="WD40_repeat_dom_sf"/>
</dbReference>
<dbReference type="AlphaFoldDB" id="A0A9N9B974"/>
<keyword evidence="9" id="KW-1185">Reference proteome</keyword>
<dbReference type="Gene3D" id="2.130.10.10">
    <property type="entry name" value="YVTN repeat-like/Quinoprotein amine dehydrogenase"/>
    <property type="match status" value="3"/>
</dbReference>